<comment type="subunit">
    <text evidence="2">Homodimer.</text>
</comment>
<dbReference type="PRINTS" id="PR01171">
    <property type="entry name" value="BCTLIPOCALIN"/>
</dbReference>
<comment type="similarity">
    <text evidence="1 2">Belongs to the calycin superfamily. Lipocalin family.</text>
</comment>
<evidence type="ECO:0000313" key="5">
    <source>
        <dbReference type="EMBL" id="NYE80972.1"/>
    </source>
</evidence>
<keyword evidence="2" id="KW-0998">Cell outer membrane</keyword>
<dbReference type="Pfam" id="PF08212">
    <property type="entry name" value="Lipocalin_2"/>
    <property type="match status" value="1"/>
</dbReference>
<dbReference type="PANTHER" id="PTHR10612:SF34">
    <property type="entry name" value="APOLIPOPROTEIN D"/>
    <property type="match status" value="1"/>
</dbReference>
<dbReference type="PIRSF" id="PIRSF036893">
    <property type="entry name" value="Lipocalin_ApoD"/>
    <property type="match status" value="1"/>
</dbReference>
<comment type="function">
    <text evidence="2">Involved in the storage or transport of lipids necessary for membrane maintenance under stressful conditions. Displays a binding preference for lysophospholipids.</text>
</comment>
<keyword evidence="6" id="KW-1185">Reference proteome</keyword>
<dbReference type="AlphaFoldDB" id="A0A7Y9LJZ3"/>
<keyword evidence="2" id="KW-0446">Lipid-binding</keyword>
<comment type="caution">
    <text evidence="5">The sequence shown here is derived from an EMBL/GenBank/DDBJ whole genome shotgun (WGS) entry which is preliminary data.</text>
</comment>
<gene>
    <name evidence="5" type="ORF">FHW18_000243</name>
</gene>
<feature type="chain" id="PRO_5031674458" description="Outer membrane lipoprotein Blc" evidence="2">
    <location>
        <begin position="26"/>
        <end position="188"/>
    </location>
</feature>
<dbReference type="InterPro" id="IPR047202">
    <property type="entry name" value="Lipocalin_Blc-like_dom"/>
</dbReference>
<accession>A0A7Y9LJZ3</accession>
<reference evidence="5 6" key="1">
    <citation type="submission" date="2020-07" db="EMBL/GenBank/DDBJ databases">
        <title>Genomic Encyclopedia of Type Strains, Phase IV (KMG-V): Genome sequencing to study the core and pangenomes of soil and plant-associated prokaryotes.</title>
        <authorList>
            <person name="Whitman W."/>
        </authorList>
    </citation>
    <scope>NUCLEOTIDE SEQUENCE [LARGE SCALE GENOMIC DNA]</scope>
    <source>
        <strain evidence="5 6">SAS40</strain>
    </source>
</reference>
<feature type="region of interest" description="Disordered" evidence="3">
    <location>
        <begin position="157"/>
        <end position="188"/>
    </location>
</feature>
<dbReference type="RefSeq" id="WP_179582552.1">
    <property type="nucleotide sequence ID" value="NZ_JACBYR010000001.1"/>
</dbReference>
<dbReference type="InterPro" id="IPR012674">
    <property type="entry name" value="Calycin"/>
</dbReference>
<evidence type="ECO:0000256" key="3">
    <source>
        <dbReference type="SAM" id="MobiDB-lite"/>
    </source>
</evidence>
<dbReference type="InterPro" id="IPR022271">
    <property type="entry name" value="Lipocalin_ApoD"/>
</dbReference>
<dbReference type="InterPro" id="IPR002446">
    <property type="entry name" value="Lipocalin_bac"/>
</dbReference>
<dbReference type="SUPFAM" id="SSF50814">
    <property type="entry name" value="Lipocalins"/>
    <property type="match status" value="1"/>
</dbReference>
<feature type="compositionally biased region" description="Polar residues" evidence="3">
    <location>
        <begin position="171"/>
        <end position="188"/>
    </location>
</feature>
<dbReference type="InterPro" id="IPR000566">
    <property type="entry name" value="Lipocln_cytosolic_FA-bd_dom"/>
</dbReference>
<dbReference type="Proteomes" id="UP000542125">
    <property type="component" value="Unassembled WGS sequence"/>
</dbReference>
<dbReference type="GO" id="GO:0009279">
    <property type="term" value="C:cell outer membrane"/>
    <property type="evidence" value="ECO:0007669"/>
    <property type="project" value="UniProtKB-SubCell"/>
</dbReference>
<evidence type="ECO:0000256" key="2">
    <source>
        <dbReference type="PIRNR" id="PIRNR036893"/>
    </source>
</evidence>
<dbReference type="Gene3D" id="2.40.128.20">
    <property type="match status" value="1"/>
</dbReference>
<feature type="domain" description="Lipocalin/cytosolic fatty-acid binding" evidence="4">
    <location>
        <begin position="36"/>
        <end position="181"/>
    </location>
</feature>
<dbReference type="PANTHER" id="PTHR10612">
    <property type="entry name" value="APOLIPOPROTEIN D"/>
    <property type="match status" value="1"/>
</dbReference>
<keyword evidence="2 5" id="KW-0449">Lipoprotein</keyword>
<sequence length="188" mass="21217">MMVRRLVAGTCVALAVAAVSAIAFAAAPPVTSVPQLDVVNYMGQWYEISKYPNRFQKDCRRNTTATYRALPEGGIEVVNRCEQENGKVEEAVGRARPGKTSSQLEVRFAPSWLSFLPWVWAPYWVIQLAPDYRYAVVSEPDREYLWILARSPTLSPEDQRDIMSKLADQGYDTSKLQRTEQTGNPTQK</sequence>
<protein>
    <recommendedName>
        <fullName evidence="2">Outer membrane lipoprotein Blc</fullName>
    </recommendedName>
</protein>
<organism evidence="5 6">
    <name type="scientific">Pigmentiphaga litoralis</name>
    <dbReference type="NCBI Taxonomy" id="516702"/>
    <lineage>
        <taxon>Bacteria</taxon>
        <taxon>Pseudomonadati</taxon>
        <taxon>Pseudomonadota</taxon>
        <taxon>Betaproteobacteria</taxon>
        <taxon>Burkholderiales</taxon>
        <taxon>Alcaligenaceae</taxon>
        <taxon>Pigmentiphaga</taxon>
    </lineage>
</organism>
<evidence type="ECO:0000313" key="6">
    <source>
        <dbReference type="Proteomes" id="UP000542125"/>
    </source>
</evidence>
<feature type="signal peptide" evidence="2">
    <location>
        <begin position="1"/>
        <end position="25"/>
    </location>
</feature>
<keyword evidence="2" id="KW-0732">Signal</keyword>
<dbReference type="CDD" id="cd19438">
    <property type="entry name" value="lipocalin_Blc-like"/>
    <property type="match status" value="1"/>
</dbReference>
<keyword evidence="2" id="KW-0472">Membrane</keyword>
<evidence type="ECO:0000259" key="4">
    <source>
        <dbReference type="Pfam" id="PF08212"/>
    </source>
</evidence>
<proteinExistence type="inferred from homology"/>
<dbReference type="GO" id="GO:0008289">
    <property type="term" value="F:lipid binding"/>
    <property type="evidence" value="ECO:0007669"/>
    <property type="project" value="UniProtKB-UniRule"/>
</dbReference>
<evidence type="ECO:0000256" key="1">
    <source>
        <dbReference type="ARBA" id="ARBA00006889"/>
    </source>
</evidence>
<dbReference type="EMBL" id="JACBYR010000001">
    <property type="protein sequence ID" value="NYE80972.1"/>
    <property type="molecule type" value="Genomic_DNA"/>
</dbReference>
<comment type="subcellular location">
    <subcellularLocation>
        <location evidence="2">Cell outer membrane</location>
    </subcellularLocation>
</comment>
<name>A0A7Y9LJZ3_9BURK</name>
<dbReference type="GO" id="GO:0006950">
    <property type="term" value="P:response to stress"/>
    <property type="evidence" value="ECO:0007669"/>
    <property type="project" value="UniProtKB-ARBA"/>
</dbReference>